<dbReference type="GO" id="GO:0016491">
    <property type="term" value="F:oxidoreductase activity"/>
    <property type="evidence" value="ECO:0007669"/>
    <property type="project" value="UniProtKB-KW"/>
</dbReference>
<evidence type="ECO:0000313" key="13">
    <source>
        <dbReference type="Proteomes" id="UP000504636"/>
    </source>
</evidence>
<dbReference type="Proteomes" id="UP000504636">
    <property type="component" value="Unplaced"/>
</dbReference>
<dbReference type="GeneID" id="54469569"/>
<comment type="catalytic activity">
    <reaction evidence="9">
        <text>L-ornithine + NADPH + O2 = N(5)-hydroxy-L-ornithine + NADP(+) + H2O</text>
        <dbReference type="Rhea" id="RHEA:41508"/>
        <dbReference type="ChEBI" id="CHEBI:15377"/>
        <dbReference type="ChEBI" id="CHEBI:15379"/>
        <dbReference type="ChEBI" id="CHEBI:46911"/>
        <dbReference type="ChEBI" id="CHEBI:57783"/>
        <dbReference type="ChEBI" id="CHEBI:58349"/>
        <dbReference type="ChEBI" id="CHEBI:78275"/>
        <dbReference type="EC" id="1.14.13.196"/>
    </reaction>
</comment>
<feature type="region of interest" description="Disordered" evidence="11">
    <location>
        <begin position="39"/>
        <end position="64"/>
    </location>
</feature>
<dbReference type="EC" id="1.14.13.196" evidence="4"/>
<keyword evidence="13" id="KW-1185">Reference proteome</keyword>
<sequence>MTTSTLAPNHPSEPSPLPVYDILTIGFGTTALSLAANLASTNPQSPPTTLHLETKPQSAWSPGPSLPSAHMSTSFISDLVTSNNPRSKYTFVNFLSARNLLVDYTNLGRVQPSRELVRAYLRWCGEELIRDGAEVRFGYEVVGVEALKGNSGAVEAFKVLARAGEGVVKEWRARKVVYAMGVRLFIPPTLSDSGVRGAVVHAAELREELEKRDKEGWKGRDVAVVGGGQHAAEVTEYLNSKVPRYKVTILMEERHFRADEDTAFTTTTLQTPHALYPPELIRGRVLHESTPYPTASAPLLDSLYEAQYNQRIPSRQNPNRTSTTRFFSSTTVTGARRDNNGKIILSTTSDGRASEEAFDLVVSATGYRRHNYGALFAGLTSILDGIVSVNCDYAVNFRRGVLQEGCGVWVLGMLGGKGEDDVDDALFRILCERSRRVVASMFGDERVVKGKQSEVKTVKSKEAVRIEDQARL</sequence>
<dbReference type="Pfam" id="PF13434">
    <property type="entry name" value="Lys_Orn_oxgnase"/>
    <property type="match status" value="1"/>
</dbReference>
<gene>
    <name evidence="12 14" type="ORF">BDZ99DRAFT_577274</name>
</gene>
<dbReference type="EMBL" id="MU003727">
    <property type="protein sequence ID" value="KAF2801816.1"/>
    <property type="molecule type" value="Genomic_DNA"/>
</dbReference>
<evidence type="ECO:0000256" key="7">
    <source>
        <dbReference type="ARBA" id="ARBA00022857"/>
    </source>
</evidence>
<dbReference type="OrthoDB" id="3519933at2759"/>
<evidence type="ECO:0000256" key="2">
    <source>
        <dbReference type="ARBA" id="ARBA00004924"/>
    </source>
</evidence>
<evidence type="ECO:0000256" key="11">
    <source>
        <dbReference type="SAM" id="MobiDB-lite"/>
    </source>
</evidence>
<dbReference type="Gene3D" id="3.50.50.60">
    <property type="entry name" value="FAD/NAD(P)-binding domain"/>
    <property type="match status" value="1"/>
</dbReference>
<reference evidence="12 14" key="1">
    <citation type="journal article" date="2020" name="Stud. Mycol.">
        <title>101 Dothideomycetes genomes: a test case for predicting lifestyles and emergence of pathogens.</title>
        <authorList>
            <person name="Haridas S."/>
            <person name="Albert R."/>
            <person name="Binder M."/>
            <person name="Bloem J."/>
            <person name="Labutti K."/>
            <person name="Salamov A."/>
            <person name="Andreopoulos B."/>
            <person name="Baker S."/>
            <person name="Barry K."/>
            <person name="Bills G."/>
            <person name="Bluhm B."/>
            <person name="Cannon C."/>
            <person name="Castanera R."/>
            <person name="Culley D."/>
            <person name="Daum C."/>
            <person name="Ezra D."/>
            <person name="Gonzalez J."/>
            <person name="Henrissat B."/>
            <person name="Kuo A."/>
            <person name="Liang C."/>
            <person name="Lipzen A."/>
            <person name="Lutzoni F."/>
            <person name="Magnuson J."/>
            <person name="Mondo S."/>
            <person name="Nolan M."/>
            <person name="Ohm R."/>
            <person name="Pangilinan J."/>
            <person name="Park H.-J."/>
            <person name="Ramirez L."/>
            <person name="Alfaro M."/>
            <person name="Sun H."/>
            <person name="Tritt A."/>
            <person name="Yoshinaga Y."/>
            <person name="Zwiers L.-H."/>
            <person name="Turgeon B."/>
            <person name="Goodwin S."/>
            <person name="Spatafora J."/>
            <person name="Crous P."/>
            <person name="Grigoriev I."/>
        </authorList>
    </citation>
    <scope>NUCLEOTIDE SEQUENCE</scope>
    <source>
        <strain evidence="12 14">CBS 304.34</strain>
    </source>
</reference>
<keyword evidence="6" id="KW-0274">FAD</keyword>
<protein>
    <recommendedName>
        <fullName evidence="4">L-ornithine N(5)-monooxygenase [NAD(P)H]</fullName>
        <ecNumber evidence="4">1.14.13.196</ecNumber>
    </recommendedName>
</protein>
<dbReference type="AlphaFoldDB" id="A0A6A6XZ22"/>
<evidence type="ECO:0000313" key="12">
    <source>
        <dbReference type="EMBL" id="KAF2801816.1"/>
    </source>
</evidence>
<keyword evidence="7" id="KW-0521">NADP</keyword>
<evidence type="ECO:0000256" key="4">
    <source>
        <dbReference type="ARBA" id="ARBA00012881"/>
    </source>
</evidence>
<keyword evidence="5" id="KW-0285">Flavoprotein</keyword>
<comment type="similarity">
    <text evidence="3">Belongs to the lysine N(6)-hydroxylase/L-ornithine N(5)-oxygenase family.</text>
</comment>
<dbReference type="SUPFAM" id="SSF51905">
    <property type="entry name" value="FAD/NAD(P)-binding domain"/>
    <property type="match status" value="2"/>
</dbReference>
<dbReference type="PANTHER" id="PTHR42802:SF1">
    <property type="entry name" value="L-ORNITHINE N(5)-MONOOXYGENASE"/>
    <property type="match status" value="1"/>
</dbReference>
<evidence type="ECO:0000313" key="14">
    <source>
        <dbReference type="RefSeq" id="XP_033568780.1"/>
    </source>
</evidence>
<comment type="cofactor">
    <cofactor evidence="1">
        <name>FAD</name>
        <dbReference type="ChEBI" id="CHEBI:57692"/>
    </cofactor>
</comment>
<keyword evidence="8" id="KW-0560">Oxidoreductase</keyword>
<organism evidence="12">
    <name type="scientific">Mytilinidion resinicola</name>
    <dbReference type="NCBI Taxonomy" id="574789"/>
    <lineage>
        <taxon>Eukaryota</taxon>
        <taxon>Fungi</taxon>
        <taxon>Dikarya</taxon>
        <taxon>Ascomycota</taxon>
        <taxon>Pezizomycotina</taxon>
        <taxon>Dothideomycetes</taxon>
        <taxon>Pleosporomycetidae</taxon>
        <taxon>Mytilinidiales</taxon>
        <taxon>Mytilinidiaceae</taxon>
        <taxon>Mytilinidion</taxon>
    </lineage>
</organism>
<reference evidence="14" key="2">
    <citation type="submission" date="2020-04" db="EMBL/GenBank/DDBJ databases">
        <authorList>
            <consortium name="NCBI Genome Project"/>
        </authorList>
    </citation>
    <scope>NUCLEOTIDE SEQUENCE</scope>
    <source>
        <strain evidence="14">CBS 304.34</strain>
    </source>
</reference>
<dbReference type="GO" id="GO:0006879">
    <property type="term" value="P:intracellular iron ion homeostasis"/>
    <property type="evidence" value="ECO:0007669"/>
    <property type="project" value="TreeGrafter"/>
</dbReference>
<reference evidence="14" key="3">
    <citation type="submission" date="2025-04" db="UniProtKB">
        <authorList>
            <consortium name="RefSeq"/>
        </authorList>
    </citation>
    <scope>IDENTIFICATION</scope>
    <source>
        <strain evidence="14">CBS 304.34</strain>
    </source>
</reference>
<dbReference type="RefSeq" id="XP_033568780.1">
    <property type="nucleotide sequence ID" value="XM_033728676.1"/>
</dbReference>
<name>A0A6A6XZ22_9PEZI</name>
<comment type="pathway">
    <text evidence="2">Siderophore biosynthesis.</text>
</comment>
<dbReference type="InterPro" id="IPR036188">
    <property type="entry name" value="FAD/NAD-bd_sf"/>
</dbReference>
<proteinExistence type="inferred from homology"/>
<dbReference type="PANTHER" id="PTHR42802">
    <property type="entry name" value="MONOOXYGENASE"/>
    <property type="match status" value="1"/>
</dbReference>
<dbReference type="InterPro" id="IPR025700">
    <property type="entry name" value="Lys/Orn_oxygenase"/>
</dbReference>
<evidence type="ECO:0000256" key="6">
    <source>
        <dbReference type="ARBA" id="ARBA00022827"/>
    </source>
</evidence>
<evidence type="ECO:0000256" key="9">
    <source>
        <dbReference type="ARBA" id="ARBA00047598"/>
    </source>
</evidence>
<evidence type="ECO:0000256" key="3">
    <source>
        <dbReference type="ARBA" id="ARBA00007588"/>
    </source>
</evidence>
<evidence type="ECO:0000256" key="10">
    <source>
        <dbReference type="ARBA" id="ARBA00049248"/>
    </source>
</evidence>
<evidence type="ECO:0000256" key="1">
    <source>
        <dbReference type="ARBA" id="ARBA00001974"/>
    </source>
</evidence>
<evidence type="ECO:0000256" key="5">
    <source>
        <dbReference type="ARBA" id="ARBA00022630"/>
    </source>
</evidence>
<accession>A0A6A6XZ22</accession>
<comment type="catalytic activity">
    <reaction evidence="10">
        <text>L-ornithine + NADH + O2 = N(5)-hydroxy-L-ornithine + NAD(+) + H2O</text>
        <dbReference type="Rhea" id="RHEA:41512"/>
        <dbReference type="ChEBI" id="CHEBI:15377"/>
        <dbReference type="ChEBI" id="CHEBI:15379"/>
        <dbReference type="ChEBI" id="CHEBI:46911"/>
        <dbReference type="ChEBI" id="CHEBI:57540"/>
        <dbReference type="ChEBI" id="CHEBI:57945"/>
        <dbReference type="ChEBI" id="CHEBI:78275"/>
        <dbReference type="EC" id="1.14.13.196"/>
    </reaction>
</comment>
<evidence type="ECO:0000256" key="8">
    <source>
        <dbReference type="ARBA" id="ARBA00023002"/>
    </source>
</evidence>